<proteinExistence type="predicted"/>
<sequence>MRVAVDCRYTRLERHDGISRFTASLTAALARQLGPDDELVILVSDERQLSMLPELPHAVISSPTSVREPFVARQVNRLRPDVVFSPMQTTGSWGRRYPLVLTVHDLIYYTHRTPPRDLPAPVRLLWRLYHLAWWPQRLLLNRADAVVTVSETTRALIARHRLTKRPVTVVPNAAGVPEARERTRPDGIELMYMGSFMPYKGVDTLVAALHHLPGARLHLLSRIPAAERERLTQAAPAGSLVVHDGVDDAEYAALLDRATALVHASREEGFGIPLVEAMGRGTPIVVSDTAIFREIGGDTALYFGVDDADGLAAAVRRLTEPGEWERRSAAGPAEAARFDWDASAAVLAELLRALAAQGGRADR</sequence>
<dbReference type="AlphaFoldDB" id="A0A4Q7TSW0"/>
<evidence type="ECO:0000256" key="2">
    <source>
        <dbReference type="ARBA" id="ARBA00022679"/>
    </source>
</evidence>
<dbReference type="OrthoDB" id="9801609at2"/>
<gene>
    <name evidence="4" type="ORF">EV140_0338</name>
</gene>
<protein>
    <submittedName>
        <fullName evidence="4">Glycosyltransferase involved in cell wall biosynthesis</fullName>
    </submittedName>
</protein>
<keyword evidence="5" id="KW-1185">Reference proteome</keyword>
<keyword evidence="1" id="KW-0328">Glycosyltransferase</keyword>
<dbReference type="Gene3D" id="3.40.50.2000">
    <property type="entry name" value="Glycogen Phosphorylase B"/>
    <property type="match status" value="2"/>
</dbReference>
<reference evidence="4 5" key="1">
    <citation type="journal article" date="2015" name="Stand. Genomic Sci.">
        <title>Genomic Encyclopedia of Bacterial and Archaeal Type Strains, Phase III: the genomes of soil and plant-associated and newly described type strains.</title>
        <authorList>
            <person name="Whitman W.B."/>
            <person name="Woyke T."/>
            <person name="Klenk H.P."/>
            <person name="Zhou Y."/>
            <person name="Lilburn T.G."/>
            <person name="Beck B.J."/>
            <person name="De Vos P."/>
            <person name="Vandamme P."/>
            <person name="Eisen J.A."/>
            <person name="Garrity G."/>
            <person name="Hugenholtz P."/>
            <person name="Kyrpides N.C."/>
        </authorList>
    </citation>
    <scope>NUCLEOTIDE SEQUENCE [LARGE SCALE GENOMIC DNA]</scope>
    <source>
        <strain evidence="4 5">AC4r</strain>
    </source>
</reference>
<evidence type="ECO:0000256" key="1">
    <source>
        <dbReference type="ARBA" id="ARBA00022676"/>
    </source>
</evidence>
<dbReference type="CDD" id="cd03809">
    <property type="entry name" value="GT4_MtfB-like"/>
    <property type="match status" value="1"/>
</dbReference>
<feature type="domain" description="Glycosyltransferase subfamily 4-like N-terminal" evidence="3">
    <location>
        <begin position="69"/>
        <end position="173"/>
    </location>
</feature>
<evidence type="ECO:0000313" key="5">
    <source>
        <dbReference type="Proteomes" id="UP000292408"/>
    </source>
</evidence>
<dbReference type="SUPFAM" id="SSF53756">
    <property type="entry name" value="UDP-Glycosyltransferase/glycogen phosphorylase"/>
    <property type="match status" value="1"/>
</dbReference>
<name>A0A4Q7TSW0_9MICO</name>
<dbReference type="RefSeq" id="WP_130280422.1">
    <property type="nucleotide sequence ID" value="NZ_SGXT01000011.1"/>
</dbReference>
<dbReference type="Proteomes" id="UP000292408">
    <property type="component" value="Unassembled WGS sequence"/>
</dbReference>
<keyword evidence="2 4" id="KW-0808">Transferase</keyword>
<dbReference type="GO" id="GO:0016757">
    <property type="term" value="F:glycosyltransferase activity"/>
    <property type="evidence" value="ECO:0007669"/>
    <property type="project" value="UniProtKB-KW"/>
</dbReference>
<dbReference type="Pfam" id="PF13692">
    <property type="entry name" value="Glyco_trans_1_4"/>
    <property type="match status" value="1"/>
</dbReference>
<evidence type="ECO:0000259" key="3">
    <source>
        <dbReference type="Pfam" id="PF13439"/>
    </source>
</evidence>
<evidence type="ECO:0000313" key="4">
    <source>
        <dbReference type="EMBL" id="RZT64101.1"/>
    </source>
</evidence>
<organism evidence="4 5">
    <name type="scientific">Microcella alkaliphila</name>
    <dbReference type="NCBI Taxonomy" id="279828"/>
    <lineage>
        <taxon>Bacteria</taxon>
        <taxon>Bacillati</taxon>
        <taxon>Actinomycetota</taxon>
        <taxon>Actinomycetes</taxon>
        <taxon>Micrococcales</taxon>
        <taxon>Microbacteriaceae</taxon>
        <taxon>Microcella</taxon>
    </lineage>
</organism>
<dbReference type="Pfam" id="PF13439">
    <property type="entry name" value="Glyco_transf_4"/>
    <property type="match status" value="1"/>
</dbReference>
<dbReference type="PANTHER" id="PTHR46401">
    <property type="entry name" value="GLYCOSYLTRANSFERASE WBBK-RELATED"/>
    <property type="match status" value="1"/>
</dbReference>
<dbReference type="InterPro" id="IPR028098">
    <property type="entry name" value="Glyco_trans_4-like_N"/>
</dbReference>
<comment type="caution">
    <text evidence="4">The sequence shown here is derived from an EMBL/GenBank/DDBJ whole genome shotgun (WGS) entry which is preliminary data.</text>
</comment>
<accession>A0A4Q7TSW0</accession>
<dbReference type="EMBL" id="SGXT01000011">
    <property type="protein sequence ID" value="RZT64101.1"/>
    <property type="molecule type" value="Genomic_DNA"/>
</dbReference>
<dbReference type="GO" id="GO:0009103">
    <property type="term" value="P:lipopolysaccharide biosynthetic process"/>
    <property type="evidence" value="ECO:0007669"/>
    <property type="project" value="TreeGrafter"/>
</dbReference>
<dbReference type="PANTHER" id="PTHR46401:SF2">
    <property type="entry name" value="GLYCOSYLTRANSFERASE WBBK-RELATED"/>
    <property type="match status" value="1"/>
</dbReference>